<dbReference type="PANTHER" id="PTHR22999:SF23">
    <property type="entry name" value="SORTING NEXIN-16"/>
    <property type="match status" value="1"/>
</dbReference>
<dbReference type="PANTHER" id="PTHR22999">
    <property type="entry name" value="PX SERINE/THREONINE KINASE PXK"/>
    <property type="match status" value="1"/>
</dbReference>
<dbReference type="GO" id="GO:0005524">
    <property type="term" value="F:ATP binding"/>
    <property type="evidence" value="ECO:0007669"/>
    <property type="project" value="UniProtKB-UniRule"/>
</dbReference>
<dbReference type="GO" id="GO:0035091">
    <property type="term" value="F:phosphatidylinositol binding"/>
    <property type="evidence" value="ECO:0007669"/>
    <property type="project" value="InterPro"/>
</dbReference>
<dbReference type="Proteomes" id="UP000276133">
    <property type="component" value="Unassembled WGS sequence"/>
</dbReference>
<keyword evidence="6" id="KW-0808">Transferase</keyword>
<keyword evidence="3" id="KW-0547">Nucleotide-binding</keyword>
<dbReference type="Gene3D" id="3.30.200.20">
    <property type="entry name" value="Phosphorylase Kinase, domain 1"/>
    <property type="match status" value="1"/>
</dbReference>
<evidence type="ECO:0000256" key="2">
    <source>
        <dbReference type="ARBA" id="ARBA00022490"/>
    </source>
</evidence>
<dbReference type="InterPro" id="IPR051837">
    <property type="entry name" value="SortingNexin/PXDomain-PKLike"/>
</dbReference>
<reference evidence="6 7" key="1">
    <citation type="journal article" date="2018" name="Sci. Rep.">
        <title>Genomic signatures of local adaptation to the degree of environmental predictability in rotifers.</title>
        <authorList>
            <person name="Franch-Gras L."/>
            <person name="Hahn C."/>
            <person name="Garcia-Roger E.M."/>
            <person name="Carmona M.J."/>
            <person name="Serra M."/>
            <person name="Gomez A."/>
        </authorList>
    </citation>
    <scope>NUCLEOTIDE SEQUENCE [LARGE SCALE GENOMIC DNA]</scope>
    <source>
        <strain evidence="6">HYR1</strain>
    </source>
</reference>
<dbReference type="InterPro" id="IPR001683">
    <property type="entry name" value="PX_dom"/>
</dbReference>
<dbReference type="SMART" id="SM00312">
    <property type="entry name" value="PX"/>
    <property type="match status" value="1"/>
</dbReference>
<protein>
    <submittedName>
        <fullName evidence="6">Serine threonine-kinase Sgk3</fullName>
    </submittedName>
</protein>
<evidence type="ECO:0000256" key="1">
    <source>
        <dbReference type="ARBA" id="ARBA00004496"/>
    </source>
</evidence>
<keyword evidence="6" id="KW-0418">Kinase</keyword>
<organism evidence="6 7">
    <name type="scientific">Brachionus plicatilis</name>
    <name type="common">Marine rotifer</name>
    <name type="synonym">Brachionus muelleri</name>
    <dbReference type="NCBI Taxonomy" id="10195"/>
    <lineage>
        <taxon>Eukaryota</taxon>
        <taxon>Metazoa</taxon>
        <taxon>Spiralia</taxon>
        <taxon>Gnathifera</taxon>
        <taxon>Rotifera</taxon>
        <taxon>Eurotatoria</taxon>
        <taxon>Monogononta</taxon>
        <taxon>Pseudotrocha</taxon>
        <taxon>Ploima</taxon>
        <taxon>Brachionidae</taxon>
        <taxon>Brachionus</taxon>
    </lineage>
</organism>
<name>A0A3M7PH22_BRAPC</name>
<comment type="subcellular location">
    <subcellularLocation>
        <location evidence="1">Cytoplasm</location>
    </subcellularLocation>
</comment>
<dbReference type="GO" id="GO:0004672">
    <property type="term" value="F:protein kinase activity"/>
    <property type="evidence" value="ECO:0007669"/>
    <property type="project" value="InterPro"/>
</dbReference>
<keyword evidence="7" id="KW-1185">Reference proteome</keyword>
<comment type="caution">
    <text evidence="6">The sequence shown here is derived from an EMBL/GenBank/DDBJ whole genome shotgun (WGS) entry which is preliminary data.</text>
</comment>
<feature type="domain" description="PX" evidence="5">
    <location>
        <begin position="8"/>
        <end position="120"/>
    </location>
</feature>
<dbReference type="STRING" id="10195.A0A3M7PH22"/>
<gene>
    <name evidence="6" type="ORF">BpHYR1_006052</name>
</gene>
<feature type="domain" description="Protein kinase" evidence="4">
    <location>
        <begin position="148"/>
        <end position="184"/>
    </location>
</feature>
<dbReference type="Gene3D" id="3.30.1520.10">
    <property type="entry name" value="Phox-like domain"/>
    <property type="match status" value="1"/>
</dbReference>
<keyword evidence="2" id="KW-0963">Cytoplasm</keyword>
<feature type="binding site" evidence="3">
    <location>
        <position position="177"/>
    </location>
    <ligand>
        <name>ATP</name>
        <dbReference type="ChEBI" id="CHEBI:30616"/>
    </ligand>
</feature>
<keyword evidence="3" id="KW-0067">ATP-binding</keyword>
<evidence type="ECO:0000259" key="4">
    <source>
        <dbReference type="PROSITE" id="PS50011"/>
    </source>
</evidence>
<dbReference type="InterPro" id="IPR017441">
    <property type="entry name" value="Protein_kinase_ATP_BS"/>
</dbReference>
<dbReference type="Pfam" id="PF00787">
    <property type="entry name" value="PX"/>
    <property type="match status" value="1"/>
</dbReference>
<dbReference type="InterPro" id="IPR000719">
    <property type="entry name" value="Prot_kinase_dom"/>
</dbReference>
<evidence type="ECO:0000313" key="6">
    <source>
        <dbReference type="EMBL" id="RMZ98426.1"/>
    </source>
</evidence>
<dbReference type="SUPFAM" id="SSF64268">
    <property type="entry name" value="PX domain"/>
    <property type="match status" value="1"/>
</dbReference>
<dbReference type="EMBL" id="REGN01010781">
    <property type="protein sequence ID" value="RMZ98426.1"/>
    <property type="molecule type" value="Genomic_DNA"/>
</dbReference>
<dbReference type="AlphaFoldDB" id="A0A3M7PH22"/>
<dbReference type="InterPro" id="IPR036871">
    <property type="entry name" value="PX_dom_sf"/>
</dbReference>
<sequence length="184" mass="21707">MSSDLTKDRLRLKVYGYEICDHIREKYTLFKILVKLNQTEWIVDRRYNEFDRLNSEIKKENPDIKLHFPGKKIFGDNFDTDFIDKRMLKLDIFLNNTLNYPSILKMKCFKEFLEVRNLSSRGSNLNTEDDDFVLLGGTHNPVARPSDFDFLKVIGRGSFGKVYMANHKRENKIYAVKVLNKEAI</sequence>
<evidence type="ECO:0000313" key="7">
    <source>
        <dbReference type="Proteomes" id="UP000276133"/>
    </source>
</evidence>
<dbReference type="GO" id="GO:0005737">
    <property type="term" value="C:cytoplasm"/>
    <property type="evidence" value="ECO:0007669"/>
    <property type="project" value="UniProtKB-SubCell"/>
</dbReference>
<evidence type="ECO:0000259" key="5">
    <source>
        <dbReference type="PROSITE" id="PS50195"/>
    </source>
</evidence>
<accession>A0A3M7PH22</accession>
<proteinExistence type="predicted"/>
<dbReference type="PROSITE" id="PS50011">
    <property type="entry name" value="PROTEIN_KINASE_DOM"/>
    <property type="match status" value="1"/>
</dbReference>
<evidence type="ECO:0000256" key="3">
    <source>
        <dbReference type="PROSITE-ProRule" id="PRU10141"/>
    </source>
</evidence>
<dbReference type="OrthoDB" id="63267at2759"/>
<dbReference type="SUPFAM" id="SSF56112">
    <property type="entry name" value="Protein kinase-like (PK-like)"/>
    <property type="match status" value="1"/>
</dbReference>
<dbReference type="InterPro" id="IPR011009">
    <property type="entry name" value="Kinase-like_dom_sf"/>
</dbReference>
<feature type="non-terminal residue" evidence="6">
    <location>
        <position position="184"/>
    </location>
</feature>
<dbReference type="PROSITE" id="PS00107">
    <property type="entry name" value="PROTEIN_KINASE_ATP"/>
    <property type="match status" value="1"/>
</dbReference>
<dbReference type="PROSITE" id="PS50195">
    <property type="entry name" value="PX"/>
    <property type="match status" value="1"/>
</dbReference>